<dbReference type="OMA" id="HTGFIPM"/>
<dbReference type="EMBL" id="LT608272">
    <property type="protein sequence ID" value="SCO59549.1"/>
    <property type="molecule type" value="Genomic_DNA"/>
</dbReference>
<feature type="transmembrane region" description="Helical" evidence="1">
    <location>
        <begin position="302"/>
        <end position="323"/>
    </location>
</feature>
<feature type="transmembrane region" description="Helical" evidence="1">
    <location>
        <begin position="155"/>
        <end position="181"/>
    </location>
</feature>
<reference evidence="2 4" key="1">
    <citation type="submission" date="2016-02" db="EMBL/GenBank/DDBJ databases">
        <authorList>
            <consortium name="Pathogen Informatics"/>
        </authorList>
    </citation>
    <scope>NUCLEOTIDE SEQUENCE [LARGE SCALE GENOMIC DNA]</scope>
    <source>
        <strain evidence="2 4">K173</strain>
        <strain evidence="3 5">SP11 RLL</strain>
    </source>
</reference>
<feature type="transmembrane region" description="Helical" evidence="1">
    <location>
        <begin position="487"/>
        <end position="507"/>
    </location>
</feature>
<evidence type="ECO:0000313" key="3">
    <source>
        <dbReference type="EMBL" id="SCO59549.1"/>
    </source>
</evidence>
<keyword evidence="1" id="KW-0812">Transmembrane</keyword>
<feature type="transmembrane region" description="Helical" evidence="1">
    <location>
        <begin position="6"/>
        <end position="22"/>
    </location>
</feature>
<gene>
    <name evidence="2" type="ORF">PBK173_000152400</name>
    <name evidence="3" type="ORF">PBSP11RLL_000144600</name>
</gene>
<dbReference type="EMBL" id="LT160028">
    <property type="protein sequence ID" value="CXI30774.1"/>
    <property type="molecule type" value="Genomic_DNA"/>
</dbReference>
<organism evidence="2 4">
    <name type="scientific">Plasmodium berghei</name>
    <dbReference type="NCBI Taxonomy" id="5821"/>
    <lineage>
        <taxon>Eukaryota</taxon>
        <taxon>Sar</taxon>
        <taxon>Alveolata</taxon>
        <taxon>Apicomplexa</taxon>
        <taxon>Aconoidasida</taxon>
        <taxon>Haemosporida</taxon>
        <taxon>Plasmodiidae</taxon>
        <taxon>Plasmodium</taxon>
        <taxon>Plasmodium (Vinckeia)</taxon>
    </lineage>
</organism>
<protein>
    <submittedName>
        <fullName evidence="2">Uncharacterized protein</fullName>
    </submittedName>
</protein>
<dbReference type="Proteomes" id="UP000069549">
    <property type="component" value="Chromosome 8"/>
</dbReference>
<dbReference type="VEuPathDB" id="PlasmoDB:PBANKA_0809500"/>
<evidence type="ECO:0000313" key="2">
    <source>
        <dbReference type="EMBL" id="CXI30774.1"/>
    </source>
</evidence>
<evidence type="ECO:0000256" key="1">
    <source>
        <dbReference type="SAM" id="Phobius"/>
    </source>
</evidence>
<feature type="transmembrane region" description="Helical" evidence="1">
    <location>
        <begin position="422"/>
        <end position="443"/>
    </location>
</feature>
<sequence length="514" mass="60330">MARMRAVFLFVIITIFIGDIIGEKYKNIKKYKIVRSYICNQYNSGNIFYTANGKKKILNKYRIKYNIKIKSLNVLLNIKEINLIKNVNFLSSINMVTSLSSIFIFMHILNYFKLINNTHRNALLDITDKICSKIFLFNTINDIINTNFQKNIPKYFIIGLFSITQFIFHTLFSNVMACLFYSRDKQNGEKIIEKKNITKCEDNNEDNSYSLETSLSKCNAVSNYLKTKNEDILNKNYQNGSLRNDINNSKQIETNAIEKTNNMNNVSLLKHVCTLSHTGLIPMYVFNYMLKKLNYKNDNINIMINFYNLFNGIISKIYVNYFIKNSNIENSGDSSSTDKKINKWCTPLALLNSVFNNSFSYFLLISIFLKFIDKTNTIYEKSLKKILLMFNNILPPSILIIISNIIYDGLKDNSKISLKDLFFILNNKYVLIPSFFFFLSHLNDYFKVFEISKNLHLFLLIQAMTPPNYNIYFLSERISKLQNIKKTLCMSYPIYLIPLFIYSFILFEYFKNKL</sequence>
<feature type="transmembrane region" description="Helical" evidence="1">
    <location>
        <begin position="268"/>
        <end position="290"/>
    </location>
</feature>
<feature type="transmembrane region" description="Helical" evidence="1">
    <location>
        <begin position="455"/>
        <end position="475"/>
    </location>
</feature>
<feature type="transmembrane region" description="Helical" evidence="1">
    <location>
        <begin position="344"/>
        <end position="369"/>
    </location>
</feature>
<accession>A0A0Y9VZC6</accession>
<dbReference type="Proteomes" id="UP000219974">
    <property type="component" value="Chromosome 8"/>
</dbReference>
<keyword evidence="1" id="KW-0472">Membrane</keyword>
<proteinExistence type="predicted"/>
<keyword evidence="1" id="KW-1133">Transmembrane helix</keyword>
<feature type="transmembrane region" description="Helical" evidence="1">
    <location>
        <begin position="87"/>
        <end position="109"/>
    </location>
</feature>
<feature type="transmembrane region" description="Helical" evidence="1">
    <location>
        <begin position="389"/>
        <end position="410"/>
    </location>
</feature>
<evidence type="ECO:0000313" key="4">
    <source>
        <dbReference type="Proteomes" id="UP000069549"/>
    </source>
</evidence>
<evidence type="ECO:0000313" key="5">
    <source>
        <dbReference type="Proteomes" id="UP000219974"/>
    </source>
</evidence>
<dbReference type="AlphaFoldDB" id="A0A0Y9VZC6"/>
<name>A0A0Y9VZC6_PLABE</name>